<dbReference type="AlphaFoldDB" id="A0A6A6GRF5"/>
<proteinExistence type="predicted"/>
<dbReference type="Proteomes" id="UP000799538">
    <property type="component" value="Unassembled WGS sequence"/>
</dbReference>
<evidence type="ECO:0000313" key="1">
    <source>
        <dbReference type="EMBL" id="KAF2228178.1"/>
    </source>
</evidence>
<dbReference type="EMBL" id="ML992501">
    <property type="protein sequence ID" value="KAF2228178.1"/>
    <property type="molecule type" value="Genomic_DNA"/>
</dbReference>
<sequence>MVKGSWGGRSNWREGSFKCPCRLRQGHSCTRNCAGRETAPGKKGLAVVVILSSDTGGIEESYGTRLRPNDAVAFILGCSSCVFGGWSQ</sequence>
<protein>
    <submittedName>
        <fullName evidence="1">Uncharacterized protein</fullName>
    </submittedName>
</protein>
<dbReference type="OrthoDB" id="10486324at2759"/>
<accession>A0A6A6GRF5</accession>
<evidence type="ECO:0000313" key="2">
    <source>
        <dbReference type="Proteomes" id="UP000799538"/>
    </source>
</evidence>
<keyword evidence="2" id="KW-1185">Reference proteome</keyword>
<reference evidence="2" key="1">
    <citation type="journal article" date="2020" name="Stud. Mycol.">
        <title>101 Dothideomycetes genomes: A test case for predicting lifestyles and emergence of pathogens.</title>
        <authorList>
            <person name="Haridas S."/>
            <person name="Albert R."/>
            <person name="Binder M."/>
            <person name="Bloem J."/>
            <person name="LaButti K."/>
            <person name="Salamov A."/>
            <person name="Andreopoulos B."/>
            <person name="Baker S."/>
            <person name="Barry K."/>
            <person name="Bills G."/>
            <person name="Bluhm B."/>
            <person name="Cannon C."/>
            <person name="Castanera R."/>
            <person name="Culley D."/>
            <person name="Daum C."/>
            <person name="Ezra D."/>
            <person name="Gonzalez J."/>
            <person name="Henrissat B."/>
            <person name="Kuo A."/>
            <person name="Liang C."/>
            <person name="Lipzen A."/>
            <person name="Lutzoni F."/>
            <person name="Magnuson J."/>
            <person name="Mondo S."/>
            <person name="Nolan M."/>
            <person name="Ohm R."/>
            <person name="Pangilinan J."/>
            <person name="Park H.-J."/>
            <person name="Ramirez L."/>
            <person name="Alfaro M."/>
            <person name="Sun H."/>
            <person name="Tritt A."/>
            <person name="Yoshinaga Y."/>
            <person name="Zwiers L.-H."/>
            <person name="Turgeon B."/>
            <person name="Goodwin S."/>
            <person name="Spatafora J."/>
            <person name="Crous P."/>
            <person name="Grigoriev I."/>
        </authorList>
    </citation>
    <scope>NUCLEOTIDE SEQUENCE [LARGE SCALE GENOMIC DNA]</scope>
    <source>
        <strain evidence="2">CECT 20119</strain>
    </source>
</reference>
<name>A0A6A6GRF5_9PEZI</name>
<organism evidence="1 2">
    <name type="scientific">Elsinoe ampelina</name>
    <dbReference type="NCBI Taxonomy" id="302913"/>
    <lineage>
        <taxon>Eukaryota</taxon>
        <taxon>Fungi</taxon>
        <taxon>Dikarya</taxon>
        <taxon>Ascomycota</taxon>
        <taxon>Pezizomycotina</taxon>
        <taxon>Dothideomycetes</taxon>
        <taxon>Dothideomycetidae</taxon>
        <taxon>Myriangiales</taxon>
        <taxon>Elsinoaceae</taxon>
        <taxon>Elsinoe</taxon>
    </lineage>
</organism>
<gene>
    <name evidence="1" type="ORF">BDZ85DRAFT_255544</name>
</gene>